<name>A0A4Q7ITS9_WEIPA</name>
<feature type="chain" id="PRO_5044399688" evidence="1">
    <location>
        <begin position="20"/>
        <end position="60"/>
    </location>
</feature>
<proteinExistence type="predicted"/>
<reference evidence="2 3" key="1">
    <citation type="submission" date="2020-03" db="EMBL/GenBank/DDBJ databases">
        <title>Comparative genomics of Weissella paramesenteroides.</title>
        <authorList>
            <person name="Kant R."/>
            <person name="Takala T."/>
            <person name="Saris P."/>
        </authorList>
    </citation>
    <scope>NUCLEOTIDE SEQUENCE [LARGE SCALE GENOMIC DNA]</scope>
    <source>
        <strain evidence="2 3">SJ27-4</strain>
    </source>
</reference>
<dbReference type="InterPro" id="IPR021402">
    <property type="entry name" value="DUF3042"/>
</dbReference>
<keyword evidence="1" id="KW-0732">Signal</keyword>
<comment type="caution">
    <text evidence="2">The sequence shown here is derived from an EMBL/GenBank/DDBJ whole genome shotgun (WGS) entry which is preliminary data.</text>
</comment>
<dbReference type="Proteomes" id="UP001215461">
    <property type="component" value="Unassembled WGS sequence"/>
</dbReference>
<evidence type="ECO:0000313" key="3">
    <source>
        <dbReference type="Proteomes" id="UP001215461"/>
    </source>
</evidence>
<dbReference type="AlphaFoldDB" id="A0A4Q7ITS9"/>
<dbReference type="EMBL" id="JAANXN010000003">
    <property type="protein sequence ID" value="MDF8370621.1"/>
    <property type="molecule type" value="Genomic_DNA"/>
</dbReference>
<dbReference type="GeneID" id="93950766"/>
<protein>
    <submittedName>
        <fullName evidence="2">DUF3042 family protein</fullName>
    </submittedName>
</protein>
<gene>
    <name evidence="2" type="ORF">G9403_02945</name>
</gene>
<dbReference type="RefSeq" id="WP_002827804.1">
    <property type="nucleotide sequence ID" value="NZ_CABKOP010000012.1"/>
</dbReference>
<feature type="signal peptide" evidence="1">
    <location>
        <begin position="1"/>
        <end position="19"/>
    </location>
</feature>
<evidence type="ECO:0000256" key="1">
    <source>
        <dbReference type="SAM" id="SignalP"/>
    </source>
</evidence>
<accession>A0A4Q7ITS9</accession>
<organism evidence="2 3">
    <name type="scientific">Weissella paramesenteroides</name>
    <name type="common">Leuconostoc paramesenteroides</name>
    <dbReference type="NCBI Taxonomy" id="1249"/>
    <lineage>
        <taxon>Bacteria</taxon>
        <taxon>Bacillati</taxon>
        <taxon>Bacillota</taxon>
        <taxon>Bacilli</taxon>
        <taxon>Lactobacillales</taxon>
        <taxon>Lactobacillaceae</taxon>
        <taxon>Weissella</taxon>
    </lineage>
</organism>
<evidence type="ECO:0000313" key="2">
    <source>
        <dbReference type="EMBL" id="MDF8370621.1"/>
    </source>
</evidence>
<dbReference type="Pfam" id="PF11240">
    <property type="entry name" value="DUF3042"/>
    <property type="match status" value="1"/>
</dbReference>
<sequence length="60" mass="6345">MKKFGVGVLTGVASTIAAAATAAVTFHKIAVKPITDEEAKFEDTERKAARKAAQSHGNRF</sequence>
<dbReference type="KEGG" id="wpa:CO680_00980"/>